<reference evidence="4 5" key="1">
    <citation type="submission" date="2019-12" db="EMBL/GenBank/DDBJ databases">
        <authorList>
            <person name="Lee S.D."/>
        </authorList>
    </citation>
    <scope>NUCLEOTIDE SEQUENCE [LARGE SCALE GENOMIC DNA]</scope>
    <source>
        <strain evidence="4 5">SAP-6</strain>
    </source>
</reference>
<protein>
    <submittedName>
        <fullName evidence="4">Anti-adapter protein</fullName>
    </submittedName>
</protein>
<reference evidence="4 5" key="2">
    <citation type="submission" date="2020-02" db="EMBL/GenBank/DDBJ databases">
        <title>The new genus of Enterobacteriales.</title>
        <authorList>
            <person name="Kim I.S."/>
        </authorList>
    </citation>
    <scope>NUCLEOTIDE SEQUENCE [LARGE SCALE GENOMIC DNA]</scope>
    <source>
        <strain evidence="4 5">SAP-6</strain>
    </source>
</reference>
<keyword evidence="5" id="KW-1185">Reference proteome</keyword>
<dbReference type="Pfam" id="PF10796">
    <property type="entry name" value="Anti-adapt_IraP"/>
    <property type="match status" value="1"/>
</dbReference>
<comment type="caution">
    <text evidence="4">The sequence shown here is derived from an EMBL/GenBank/DDBJ whole genome shotgun (WGS) entry which is preliminary data.</text>
</comment>
<dbReference type="RefSeq" id="WP_162364642.1">
    <property type="nucleotide sequence ID" value="NZ_WUBS01000002.1"/>
</dbReference>
<dbReference type="EMBL" id="WUBS01000002">
    <property type="protein sequence ID" value="NDL61975.1"/>
    <property type="molecule type" value="Genomic_DNA"/>
</dbReference>
<proteinExistence type="predicted"/>
<evidence type="ECO:0000256" key="1">
    <source>
        <dbReference type="ARBA" id="ARBA00022490"/>
    </source>
</evidence>
<evidence type="ECO:0000256" key="3">
    <source>
        <dbReference type="ARBA" id="ARBA00023054"/>
    </source>
</evidence>
<keyword evidence="1" id="KW-0963">Cytoplasm</keyword>
<evidence type="ECO:0000313" key="4">
    <source>
        <dbReference type="EMBL" id="NDL61975.1"/>
    </source>
</evidence>
<keyword evidence="3" id="KW-0175">Coiled coil</keyword>
<dbReference type="InterPro" id="IPR019732">
    <property type="entry name" value="SigmaS_Anti-adapt_IraP"/>
</dbReference>
<evidence type="ECO:0000313" key="5">
    <source>
        <dbReference type="Proteomes" id="UP000461443"/>
    </source>
</evidence>
<dbReference type="GO" id="GO:0005737">
    <property type="term" value="C:cytoplasm"/>
    <property type="evidence" value="ECO:0007669"/>
    <property type="project" value="InterPro"/>
</dbReference>
<gene>
    <name evidence="4" type="ORF">GRH90_04265</name>
</gene>
<dbReference type="AlphaFoldDB" id="A0A845SKZ3"/>
<evidence type="ECO:0000256" key="2">
    <source>
        <dbReference type="ARBA" id="ARBA00023016"/>
    </source>
</evidence>
<sequence>MNSLLSQLLITLAQKEAAEKELHATVESLEILVAALISALGHQQKEDVIVTVETALDEMRQRTDIAYKSDIDLLDMNIARITDVAKRR</sequence>
<accession>A0A845SKZ3</accession>
<keyword evidence="2" id="KW-0346">Stress response</keyword>
<dbReference type="Proteomes" id="UP000461443">
    <property type="component" value="Unassembled WGS sequence"/>
</dbReference>
<organism evidence="4 5">
    <name type="scientific">Acerihabitans arboris</name>
    <dbReference type="NCBI Taxonomy" id="2691583"/>
    <lineage>
        <taxon>Bacteria</taxon>
        <taxon>Pseudomonadati</taxon>
        <taxon>Pseudomonadota</taxon>
        <taxon>Gammaproteobacteria</taxon>
        <taxon>Enterobacterales</taxon>
        <taxon>Pectobacteriaceae</taxon>
        <taxon>Acerihabitans</taxon>
    </lineage>
</organism>
<name>A0A845SKZ3_9GAMM</name>